<feature type="domain" description="Guanylate kinase-like" evidence="4">
    <location>
        <begin position="122"/>
        <end position="295"/>
    </location>
</feature>
<evidence type="ECO:0000256" key="2">
    <source>
        <dbReference type="ARBA" id="ARBA00022679"/>
    </source>
</evidence>
<dbReference type="SMART" id="SM00072">
    <property type="entry name" value="GuKc"/>
    <property type="match status" value="1"/>
</dbReference>
<dbReference type="Pfam" id="PF00625">
    <property type="entry name" value="Guanylate_kin"/>
    <property type="match status" value="1"/>
</dbReference>
<dbReference type="InterPro" id="IPR027417">
    <property type="entry name" value="P-loop_NTPase"/>
</dbReference>
<dbReference type="PROSITE" id="PS50052">
    <property type="entry name" value="GUANYLATE_KINASE_2"/>
    <property type="match status" value="1"/>
</dbReference>
<comment type="similarity">
    <text evidence="1">Belongs to the guanylate kinase family.</text>
</comment>
<protein>
    <submittedName>
        <fullName evidence="5">Guanylate kinase</fullName>
    </submittedName>
</protein>
<reference evidence="5 6" key="1">
    <citation type="submission" date="2020-10" db="EMBL/GenBank/DDBJ databases">
        <title>Connecting structure to function with the recovery of over 1000 high-quality activated sludge metagenome-assembled genomes encoding full-length rRNA genes using long-read sequencing.</title>
        <authorList>
            <person name="Singleton C.M."/>
            <person name="Petriglieri F."/>
            <person name="Kristensen J.M."/>
            <person name="Kirkegaard R.H."/>
            <person name="Michaelsen T.Y."/>
            <person name="Andersen M.H."/>
            <person name="Karst S.M."/>
            <person name="Dueholm M.S."/>
            <person name="Nielsen P.H."/>
            <person name="Albertsen M."/>
        </authorList>
    </citation>
    <scope>NUCLEOTIDE SEQUENCE [LARGE SCALE GENOMIC DNA]</scope>
    <source>
        <strain evidence="5">Lyne_18-Q3-R50-59_MAXAC.006</strain>
    </source>
</reference>
<dbReference type="Proteomes" id="UP000727993">
    <property type="component" value="Unassembled WGS sequence"/>
</dbReference>
<evidence type="ECO:0000313" key="5">
    <source>
        <dbReference type="EMBL" id="MBK9298481.1"/>
    </source>
</evidence>
<evidence type="ECO:0000313" key="6">
    <source>
        <dbReference type="Proteomes" id="UP000727993"/>
    </source>
</evidence>
<dbReference type="Gene3D" id="1.10.8.50">
    <property type="match status" value="1"/>
</dbReference>
<accession>A0A936TE98</accession>
<dbReference type="CDD" id="cd00071">
    <property type="entry name" value="GMPK"/>
    <property type="match status" value="1"/>
</dbReference>
<dbReference type="PANTHER" id="PTHR23117:SF13">
    <property type="entry name" value="GUANYLATE KINASE"/>
    <property type="match status" value="1"/>
</dbReference>
<evidence type="ECO:0000256" key="3">
    <source>
        <dbReference type="ARBA" id="ARBA00022777"/>
    </source>
</evidence>
<dbReference type="EMBL" id="JADJZA010000009">
    <property type="protein sequence ID" value="MBK9298481.1"/>
    <property type="molecule type" value="Genomic_DNA"/>
</dbReference>
<organism evidence="5 6">
    <name type="scientific">Candidatus Neomicrothrix subdominans</name>
    <dbReference type="NCBI Taxonomy" id="2954438"/>
    <lineage>
        <taxon>Bacteria</taxon>
        <taxon>Bacillati</taxon>
        <taxon>Actinomycetota</taxon>
        <taxon>Acidimicrobiia</taxon>
        <taxon>Acidimicrobiales</taxon>
        <taxon>Microthrixaceae</taxon>
        <taxon>Candidatus Neomicrothrix</taxon>
    </lineage>
</organism>
<name>A0A936TE98_9ACTN</name>
<dbReference type="Gene3D" id="3.30.63.10">
    <property type="entry name" value="Guanylate Kinase phosphate binding domain"/>
    <property type="match status" value="1"/>
</dbReference>
<dbReference type="GO" id="GO:0004385">
    <property type="term" value="F:GMP kinase activity"/>
    <property type="evidence" value="ECO:0007669"/>
    <property type="project" value="TreeGrafter"/>
</dbReference>
<sequence length="310" mass="33824">MSADRARAHDWVASTRRRWQGLLDRLADGTLTLDRLWLEADRDPAAAELKLLVALEARPGAKKVLTRRALDALGLPQSITLGELDDRLRRRLEAVFADPAAPDATALPDSAGIDATQPDQPGLIIVISGPGGVGKGTVVHRLLERDPRLWLSRSWTTRAPRPGEAEDAYRWATTEEFVAHADSGGFLEWVEFLDYCQGSPVPDPPPGCDVVFEIDVAGATALRERWDDALCVFIDTPSRVEQEARLRGRGDDPERIAQRLIKADEEVAAALAMDAIVVINDDVEATVDELQALIESARRARRSPGGPAPA</sequence>
<comment type="caution">
    <text evidence="5">The sequence shown here is derived from an EMBL/GenBank/DDBJ whole genome shotgun (WGS) entry which is preliminary data.</text>
</comment>
<gene>
    <name evidence="5" type="ORF">IPN02_16980</name>
</gene>
<dbReference type="Gene3D" id="3.40.50.300">
    <property type="entry name" value="P-loop containing nucleotide triphosphate hydrolases"/>
    <property type="match status" value="1"/>
</dbReference>
<proteinExistence type="inferred from homology"/>
<dbReference type="InterPro" id="IPR008144">
    <property type="entry name" value="Guanylate_kin-like_dom"/>
</dbReference>
<dbReference type="GO" id="GO:0005829">
    <property type="term" value="C:cytosol"/>
    <property type="evidence" value="ECO:0007669"/>
    <property type="project" value="TreeGrafter"/>
</dbReference>
<dbReference type="InterPro" id="IPR008145">
    <property type="entry name" value="GK/Ca_channel_bsu"/>
</dbReference>
<evidence type="ECO:0000256" key="1">
    <source>
        <dbReference type="ARBA" id="ARBA00005790"/>
    </source>
</evidence>
<dbReference type="AlphaFoldDB" id="A0A936TE98"/>
<evidence type="ECO:0000259" key="4">
    <source>
        <dbReference type="PROSITE" id="PS50052"/>
    </source>
</evidence>
<keyword evidence="3 5" id="KW-0418">Kinase</keyword>
<dbReference type="PANTHER" id="PTHR23117">
    <property type="entry name" value="GUANYLATE KINASE-RELATED"/>
    <property type="match status" value="1"/>
</dbReference>
<keyword evidence="2" id="KW-0808">Transferase</keyword>
<dbReference type="SUPFAM" id="SSF52540">
    <property type="entry name" value="P-loop containing nucleoside triphosphate hydrolases"/>
    <property type="match status" value="1"/>
</dbReference>